<keyword evidence="1" id="KW-0067">ATP-binding</keyword>
<proteinExistence type="predicted"/>
<evidence type="ECO:0000313" key="1">
    <source>
        <dbReference type="EMBL" id="GMQ62989.1"/>
    </source>
</evidence>
<accession>A0ACB5UJ63</accession>
<reference evidence="1" key="1">
    <citation type="submission" date="2023-09" db="EMBL/GenBank/DDBJ databases">
        <title>Vallitalea sediminicola and Vallitalea maricola sp. nov., anaerobic bacteria isolated from marine sediment.</title>
        <authorList>
            <person name="Hirano S."/>
            <person name="Maeda A."/>
            <person name="Terahara T."/>
            <person name="Mori K."/>
            <person name="Hamada M."/>
            <person name="Matsumoto R."/>
            <person name="Kobayashi T."/>
        </authorList>
    </citation>
    <scope>NUCLEOTIDE SEQUENCE</scope>
    <source>
        <strain evidence="1">AN17-2</strain>
    </source>
</reference>
<protein>
    <submittedName>
        <fullName evidence="1">ABC transporter ATP-binding protein</fullName>
    </submittedName>
</protein>
<dbReference type="EMBL" id="BTPU01000033">
    <property type="protein sequence ID" value="GMQ62989.1"/>
    <property type="molecule type" value="Genomic_DNA"/>
</dbReference>
<comment type="caution">
    <text evidence="1">The sequence shown here is derived from an EMBL/GenBank/DDBJ whole genome shotgun (WGS) entry which is preliminary data.</text>
</comment>
<keyword evidence="2" id="KW-1185">Reference proteome</keyword>
<name>A0ACB5UJ63_9FIRM</name>
<sequence>MDNIILSVNGLTKNYKNICAIKNLTLSVERGKIFGLLGPNGAGKSTTIECILRTKKYNKGSVEILGMNMEESKKEICKEIGVQFQADFFPDRIKVGEMCEMMASLYKETVNWKSLLGKFGLGDKIKQDISKLSGGERQKLSVFIALINQPKLVFLDELTTGLDPRARREVWRLLKNLQKEGLTIFLTSHYMDEVEALCDEVLIINNGQSVIVGTPDGIVEKSGMTNLEEAYLYYIGEENEYESI</sequence>
<dbReference type="Proteomes" id="UP001374599">
    <property type="component" value="Unassembled WGS sequence"/>
</dbReference>
<organism evidence="1 2">
    <name type="scientific">Vallitalea maricola</name>
    <dbReference type="NCBI Taxonomy" id="3074433"/>
    <lineage>
        <taxon>Bacteria</taxon>
        <taxon>Bacillati</taxon>
        <taxon>Bacillota</taxon>
        <taxon>Clostridia</taxon>
        <taxon>Lachnospirales</taxon>
        <taxon>Vallitaleaceae</taxon>
        <taxon>Vallitalea</taxon>
    </lineage>
</organism>
<keyword evidence="1" id="KW-0547">Nucleotide-binding</keyword>
<gene>
    <name evidence="1" type="ORF">AN2V17_22210</name>
</gene>
<evidence type="ECO:0000313" key="2">
    <source>
        <dbReference type="Proteomes" id="UP001374599"/>
    </source>
</evidence>